<dbReference type="RefSeq" id="WP_390189232.1">
    <property type="nucleotide sequence ID" value="NZ_JBHMEP010000001.1"/>
</dbReference>
<feature type="binding site" evidence="8">
    <location>
        <position position="262"/>
    </location>
    <ligand>
        <name>Mg(2+)</name>
        <dbReference type="ChEBI" id="CHEBI:18420"/>
    </ligand>
</feature>
<comment type="catalytic activity">
    <reaction evidence="8">
        <text>L-tyrosyl-[protein] + UTP = O-(5'-uridylyl)-L-tyrosyl-[protein] + diphosphate</text>
        <dbReference type="Rhea" id="RHEA:83887"/>
        <dbReference type="Rhea" id="RHEA-COMP:10136"/>
        <dbReference type="Rhea" id="RHEA-COMP:20238"/>
        <dbReference type="ChEBI" id="CHEBI:33019"/>
        <dbReference type="ChEBI" id="CHEBI:46398"/>
        <dbReference type="ChEBI" id="CHEBI:46858"/>
        <dbReference type="ChEBI" id="CHEBI:90602"/>
    </reaction>
</comment>
<dbReference type="PANTHER" id="PTHR32057">
    <property type="entry name" value="PROTEIN ADENYLYLTRANSFERASE SELO, MITOCHONDRIAL"/>
    <property type="match status" value="1"/>
</dbReference>
<dbReference type="EMBL" id="JBHMEP010000001">
    <property type="protein sequence ID" value="MFB9133707.1"/>
    <property type="molecule type" value="Genomic_DNA"/>
</dbReference>
<gene>
    <name evidence="8" type="primary">ydiU</name>
    <name evidence="8" type="synonym">selO</name>
    <name evidence="9" type="ORF">ACFFUV_01850</name>
</gene>
<comment type="catalytic activity">
    <reaction evidence="8">
        <text>L-seryl-[protein] + UTP = O-(5'-uridylyl)-L-seryl-[protein] + diphosphate</text>
        <dbReference type="Rhea" id="RHEA:64604"/>
        <dbReference type="Rhea" id="RHEA-COMP:9863"/>
        <dbReference type="Rhea" id="RHEA-COMP:16635"/>
        <dbReference type="ChEBI" id="CHEBI:29999"/>
        <dbReference type="ChEBI" id="CHEBI:33019"/>
        <dbReference type="ChEBI" id="CHEBI:46398"/>
        <dbReference type="ChEBI" id="CHEBI:156051"/>
    </reaction>
</comment>
<feature type="binding site" evidence="8">
    <location>
        <position position="90"/>
    </location>
    <ligand>
        <name>ATP</name>
        <dbReference type="ChEBI" id="CHEBI:30616"/>
    </ligand>
</feature>
<organism evidence="9 10">
    <name type="scientific">Vibrio olivae</name>
    <dbReference type="NCBI Taxonomy" id="1243002"/>
    <lineage>
        <taxon>Bacteria</taxon>
        <taxon>Pseudomonadati</taxon>
        <taxon>Pseudomonadota</taxon>
        <taxon>Gammaproteobacteria</taxon>
        <taxon>Vibrionales</taxon>
        <taxon>Vibrionaceae</taxon>
        <taxon>Vibrio</taxon>
    </lineage>
</organism>
<comment type="catalytic activity">
    <reaction evidence="8">
        <text>L-tyrosyl-[protein] + ATP = O-(5'-adenylyl)-L-tyrosyl-[protein] + diphosphate</text>
        <dbReference type="Rhea" id="RHEA:54288"/>
        <dbReference type="Rhea" id="RHEA-COMP:10136"/>
        <dbReference type="Rhea" id="RHEA-COMP:13846"/>
        <dbReference type="ChEBI" id="CHEBI:30616"/>
        <dbReference type="ChEBI" id="CHEBI:33019"/>
        <dbReference type="ChEBI" id="CHEBI:46858"/>
        <dbReference type="ChEBI" id="CHEBI:83624"/>
        <dbReference type="EC" id="2.7.7.108"/>
    </reaction>
</comment>
<protein>
    <recommendedName>
        <fullName evidence="8">Protein nucleotidyltransferase YdiU</fullName>
        <ecNumber evidence="8">2.7.7.-</ecNumber>
    </recommendedName>
    <alternativeName>
        <fullName evidence="8">Protein adenylyltransferase YdiU</fullName>
        <ecNumber evidence="8">2.7.7.108</ecNumber>
    </alternativeName>
    <alternativeName>
        <fullName evidence="8">Protein uridylyltransferase YdiU</fullName>
        <ecNumber evidence="8">2.7.7.-</ecNumber>
    </alternativeName>
</protein>
<reference evidence="9 10" key="1">
    <citation type="submission" date="2024-09" db="EMBL/GenBank/DDBJ databases">
        <authorList>
            <person name="Sun Q."/>
            <person name="Mori K."/>
        </authorList>
    </citation>
    <scope>NUCLEOTIDE SEQUENCE [LARGE SCALE GENOMIC DNA]</scope>
    <source>
        <strain evidence="9 10">CECT 8064</strain>
    </source>
</reference>
<comment type="catalytic activity">
    <reaction evidence="8">
        <text>L-seryl-[protein] + ATP = 3-O-(5'-adenylyl)-L-seryl-[protein] + diphosphate</text>
        <dbReference type="Rhea" id="RHEA:58120"/>
        <dbReference type="Rhea" id="RHEA-COMP:9863"/>
        <dbReference type="Rhea" id="RHEA-COMP:15073"/>
        <dbReference type="ChEBI" id="CHEBI:29999"/>
        <dbReference type="ChEBI" id="CHEBI:30616"/>
        <dbReference type="ChEBI" id="CHEBI:33019"/>
        <dbReference type="ChEBI" id="CHEBI:142516"/>
        <dbReference type="EC" id="2.7.7.108"/>
    </reaction>
</comment>
<sequence>MSNWTTLPFSTRFSELPNDFYTLVSPTPLENTHWVAWNQPLAEQLGFTSDDAQSAELKAALSGEASFSAFKPLAMKYAGHQFGVYNPDLGDGRGLLLAELTDRYGDVYDLHLKGAGLTPYSRMGDGRAVLRSTIREYLCSEAMAGLGIPTTRALGMLVSETPVYRERIEPGALLVRAAQSHIRFGHFEHFFYTNQMENLQLLADKAIEWYWPHLSGDEKPYAAMFECIVDSTARMIALWQAVGFAHGVMNTDNMSILGQTFDYGPFAFLDDYETGFICNHSDYQGRYAFDQQPRVALWNLSALAHALSPLIERDDLERILSQYESALSRHFSAQMRSKLGLIRSLHEDGKLFNGMFELLSQNHTDYTRFFRALSCIDQAGRQPVIDLFIDRQAAASWLALYIARCELERDGEGQPLSAELRCQAMRKVNPKYILRNYLAQIAIQKAEQGDFSEVAHLALLLSAPFDEQPQHDSYANLPPSWGKKMAISCSS</sequence>
<keyword evidence="6 8" id="KW-0067">ATP-binding</keyword>
<dbReference type="InterPro" id="IPR003846">
    <property type="entry name" value="SelO"/>
</dbReference>
<dbReference type="Proteomes" id="UP001589645">
    <property type="component" value="Unassembled WGS sequence"/>
</dbReference>
<evidence type="ECO:0000256" key="3">
    <source>
        <dbReference type="ARBA" id="ARBA00022695"/>
    </source>
</evidence>
<keyword evidence="7 8" id="KW-0460">Magnesium</keyword>
<feature type="binding site" evidence="8">
    <location>
        <position position="93"/>
    </location>
    <ligand>
        <name>ATP</name>
        <dbReference type="ChEBI" id="CHEBI:30616"/>
    </ligand>
</feature>
<comment type="catalytic activity">
    <reaction evidence="8">
        <text>L-threonyl-[protein] + ATP = 3-O-(5'-adenylyl)-L-threonyl-[protein] + diphosphate</text>
        <dbReference type="Rhea" id="RHEA:54292"/>
        <dbReference type="Rhea" id="RHEA-COMP:11060"/>
        <dbReference type="Rhea" id="RHEA-COMP:13847"/>
        <dbReference type="ChEBI" id="CHEBI:30013"/>
        <dbReference type="ChEBI" id="CHEBI:30616"/>
        <dbReference type="ChEBI" id="CHEBI:33019"/>
        <dbReference type="ChEBI" id="CHEBI:138113"/>
        <dbReference type="EC" id="2.7.7.108"/>
    </reaction>
</comment>
<feature type="binding site" evidence="8">
    <location>
        <position position="253"/>
    </location>
    <ligand>
        <name>Mg(2+)</name>
        <dbReference type="ChEBI" id="CHEBI:18420"/>
    </ligand>
</feature>
<accession>A0ABV5HIY3</accession>
<comment type="similarity">
    <text evidence="1 8">Belongs to the SELO family.</text>
</comment>
<dbReference type="HAMAP" id="MF_00692">
    <property type="entry name" value="SelO"/>
    <property type="match status" value="1"/>
</dbReference>
<comment type="function">
    <text evidence="8">Nucleotidyltransferase involved in the post-translational modification of proteins. It can catalyze the addition of adenosine monophosphate (AMP) or uridine monophosphate (UMP) to a protein, resulting in modifications known as AMPylation and UMPylation.</text>
</comment>
<name>A0ABV5HIY3_9VIBR</name>
<comment type="cofactor">
    <cofactor evidence="8">
        <name>Mg(2+)</name>
        <dbReference type="ChEBI" id="CHEBI:18420"/>
    </cofactor>
    <cofactor evidence="8">
        <name>Mn(2+)</name>
        <dbReference type="ChEBI" id="CHEBI:29035"/>
    </cofactor>
</comment>
<evidence type="ECO:0000256" key="6">
    <source>
        <dbReference type="ARBA" id="ARBA00022840"/>
    </source>
</evidence>
<evidence type="ECO:0000256" key="8">
    <source>
        <dbReference type="HAMAP-Rule" id="MF_00692"/>
    </source>
</evidence>
<dbReference type="PANTHER" id="PTHR32057:SF14">
    <property type="entry name" value="PROTEIN ADENYLYLTRANSFERASE SELO, MITOCHONDRIAL"/>
    <property type="match status" value="1"/>
</dbReference>
<keyword evidence="3 8" id="KW-0548">Nucleotidyltransferase</keyword>
<evidence type="ECO:0000256" key="1">
    <source>
        <dbReference type="ARBA" id="ARBA00009747"/>
    </source>
</evidence>
<feature type="binding site" evidence="8">
    <location>
        <position position="176"/>
    </location>
    <ligand>
        <name>ATP</name>
        <dbReference type="ChEBI" id="CHEBI:30616"/>
    </ligand>
</feature>
<evidence type="ECO:0000256" key="5">
    <source>
        <dbReference type="ARBA" id="ARBA00022741"/>
    </source>
</evidence>
<keyword evidence="2 8" id="KW-0808">Transferase</keyword>
<feature type="active site" description="Proton acceptor" evidence="8">
    <location>
        <position position="252"/>
    </location>
</feature>
<proteinExistence type="inferred from homology"/>
<keyword evidence="4 8" id="KW-0479">Metal-binding</keyword>
<dbReference type="Pfam" id="PF02696">
    <property type="entry name" value="SelO"/>
    <property type="match status" value="1"/>
</dbReference>
<evidence type="ECO:0000313" key="10">
    <source>
        <dbReference type="Proteomes" id="UP001589645"/>
    </source>
</evidence>
<keyword evidence="10" id="KW-1185">Reference proteome</keyword>
<evidence type="ECO:0000256" key="4">
    <source>
        <dbReference type="ARBA" id="ARBA00022723"/>
    </source>
</evidence>
<dbReference type="GO" id="GO:0016779">
    <property type="term" value="F:nucleotidyltransferase activity"/>
    <property type="evidence" value="ECO:0007669"/>
    <property type="project" value="UniProtKB-KW"/>
</dbReference>
<evidence type="ECO:0000256" key="2">
    <source>
        <dbReference type="ARBA" id="ARBA00022679"/>
    </source>
</evidence>
<feature type="binding site" evidence="8">
    <location>
        <position position="125"/>
    </location>
    <ligand>
        <name>ATP</name>
        <dbReference type="ChEBI" id="CHEBI:30616"/>
    </ligand>
</feature>
<feature type="binding site" evidence="8">
    <location>
        <position position="262"/>
    </location>
    <ligand>
        <name>ATP</name>
        <dbReference type="ChEBI" id="CHEBI:30616"/>
    </ligand>
</feature>
<keyword evidence="5 8" id="KW-0547">Nucleotide-binding</keyword>
<dbReference type="EC" id="2.7.7.108" evidence="8"/>
<dbReference type="EC" id="2.7.7.-" evidence="8"/>
<feature type="binding site" evidence="8">
    <location>
        <position position="92"/>
    </location>
    <ligand>
        <name>ATP</name>
        <dbReference type="ChEBI" id="CHEBI:30616"/>
    </ligand>
</feature>
<comment type="catalytic activity">
    <reaction evidence="8">
        <text>L-histidyl-[protein] + UTP = N(tele)-(5'-uridylyl)-L-histidyl-[protein] + diphosphate</text>
        <dbReference type="Rhea" id="RHEA:83891"/>
        <dbReference type="Rhea" id="RHEA-COMP:9745"/>
        <dbReference type="Rhea" id="RHEA-COMP:20239"/>
        <dbReference type="ChEBI" id="CHEBI:29979"/>
        <dbReference type="ChEBI" id="CHEBI:33019"/>
        <dbReference type="ChEBI" id="CHEBI:46398"/>
        <dbReference type="ChEBI" id="CHEBI:233474"/>
    </reaction>
</comment>
<feature type="binding site" evidence="8">
    <location>
        <position position="126"/>
    </location>
    <ligand>
        <name>ATP</name>
        <dbReference type="ChEBI" id="CHEBI:30616"/>
    </ligand>
</feature>
<evidence type="ECO:0000256" key="7">
    <source>
        <dbReference type="ARBA" id="ARBA00022842"/>
    </source>
</evidence>
<evidence type="ECO:0000313" key="9">
    <source>
        <dbReference type="EMBL" id="MFB9133707.1"/>
    </source>
</evidence>
<feature type="binding site" evidence="8">
    <location>
        <position position="113"/>
    </location>
    <ligand>
        <name>ATP</name>
        <dbReference type="ChEBI" id="CHEBI:30616"/>
    </ligand>
</feature>
<dbReference type="NCBIfam" id="NF000658">
    <property type="entry name" value="PRK00029.1"/>
    <property type="match status" value="1"/>
</dbReference>
<feature type="binding site" evidence="8">
    <location>
        <position position="183"/>
    </location>
    <ligand>
        <name>ATP</name>
        <dbReference type="ChEBI" id="CHEBI:30616"/>
    </ligand>
</feature>
<keyword evidence="8" id="KW-0464">Manganese</keyword>
<comment type="caution">
    <text evidence="9">The sequence shown here is derived from an EMBL/GenBank/DDBJ whole genome shotgun (WGS) entry which is preliminary data.</text>
</comment>